<accession>A0AAN7E4M7</accession>
<organism evidence="1 2">
    <name type="scientific">Quercus rubra</name>
    <name type="common">Northern red oak</name>
    <name type="synonym">Quercus borealis</name>
    <dbReference type="NCBI Taxonomy" id="3512"/>
    <lineage>
        <taxon>Eukaryota</taxon>
        <taxon>Viridiplantae</taxon>
        <taxon>Streptophyta</taxon>
        <taxon>Embryophyta</taxon>
        <taxon>Tracheophyta</taxon>
        <taxon>Spermatophyta</taxon>
        <taxon>Magnoliopsida</taxon>
        <taxon>eudicotyledons</taxon>
        <taxon>Gunneridae</taxon>
        <taxon>Pentapetalae</taxon>
        <taxon>rosids</taxon>
        <taxon>fabids</taxon>
        <taxon>Fagales</taxon>
        <taxon>Fagaceae</taxon>
        <taxon>Quercus</taxon>
    </lineage>
</organism>
<evidence type="ECO:0000313" key="1">
    <source>
        <dbReference type="EMBL" id="KAK4562977.1"/>
    </source>
</evidence>
<dbReference type="EMBL" id="JAXUIC010000011">
    <property type="protein sequence ID" value="KAK4562978.1"/>
    <property type="molecule type" value="Genomic_DNA"/>
</dbReference>
<keyword evidence="2" id="KW-1185">Reference proteome</keyword>
<dbReference type="AlphaFoldDB" id="A0AAN7E4M7"/>
<dbReference type="Proteomes" id="UP001324115">
    <property type="component" value="Unassembled WGS sequence"/>
</dbReference>
<proteinExistence type="predicted"/>
<reference evidence="1 2" key="1">
    <citation type="journal article" date="2023" name="G3 (Bethesda)">
        <title>A haplotype-resolved chromosome-scale genome for Quercus rubra L. provides insights into the genetics of adaptive traits for red oak species.</title>
        <authorList>
            <person name="Kapoor B."/>
            <person name="Jenkins J."/>
            <person name="Schmutz J."/>
            <person name="Zhebentyayeva T."/>
            <person name="Kuelheim C."/>
            <person name="Coggeshall M."/>
            <person name="Heim C."/>
            <person name="Lasky J.R."/>
            <person name="Leites L."/>
            <person name="Islam-Faridi N."/>
            <person name="Romero-Severson J."/>
            <person name="DeLeo V.L."/>
            <person name="Lucas S.M."/>
            <person name="Lazic D."/>
            <person name="Gailing O."/>
            <person name="Carlson J."/>
            <person name="Staton M."/>
        </authorList>
    </citation>
    <scope>NUCLEOTIDE SEQUENCE [LARGE SCALE GENOMIC DNA]</scope>
    <source>
        <strain evidence="1">Pseudo-F2</strain>
    </source>
</reference>
<sequence length="59" mass="6587">MISSYFNSSMIAFRDSGLLSRNCKGISDLYGFILYALVISDRSVFKLSELPGFMLILAN</sequence>
<evidence type="ECO:0000313" key="2">
    <source>
        <dbReference type="Proteomes" id="UP001324115"/>
    </source>
</evidence>
<gene>
    <name evidence="1" type="ORF">RGQ29_005456</name>
</gene>
<comment type="caution">
    <text evidence="1">The sequence shown here is derived from an EMBL/GenBank/DDBJ whole genome shotgun (WGS) entry which is preliminary data.</text>
</comment>
<dbReference type="EMBL" id="JAXUIC010000011">
    <property type="protein sequence ID" value="KAK4562977.1"/>
    <property type="molecule type" value="Genomic_DNA"/>
</dbReference>
<name>A0AAN7E4M7_QUERU</name>
<protein>
    <submittedName>
        <fullName evidence="1">Uncharacterized protein</fullName>
    </submittedName>
</protein>